<gene>
    <name evidence="1" type="ORF">L2E82_25197</name>
</gene>
<proteinExistence type="predicted"/>
<sequence>MNKLTGPIPDMSSLKALEILHLDDNEFEGPFPDWLDTLPNLREVYLNKNKLSGVLPELLTNRKDITIRT</sequence>
<keyword evidence="2" id="KW-1185">Reference proteome</keyword>
<accession>A0ACB9E300</accession>
<dbReference type="EMBL" id="CM042012">
    <property type="protein sequence ID" value="KAI3753151.1"/>
    <property type="molecule type" value="Genomic_DNA"/>
</dbReference>
<reference evidence="2" key="1">
    <citation type="journal article" date="2022" name="Mol. Ecol. Resour.">
        <title>The genomes of chicory, endive, great burdock and yacon provide insights into Asteraceae palaeo-polyploidization history and plant inulin production.</title>
        <authorList>
            <person name="Fan W."/>
            <person name="Wang S."/>
            <person name="Wang H."/>
            <person name="Wang A."/>
            <person name="Jiang F."/>
            <person name="Liu H."/>
            <person name="Zhao H."/>
            <person name="Xu D."/>
            <person name="Zhang Y."/>
        </authorList>
    </citation>
    <scope>NUCLEOTIDE SEQUENCE [LARGE SCALE GENOMIC DNA]</scope>
    <source>
        <strain evidence="2">cv. Punajuju</strain>
    </source>
</reference>
<evidence type="ECO:0000313" key="2">
    <source>
        <dbReference type="Proteomes" id="UP001055811"/>
    </source>
</evidence>
<protein>
    <submittedName>
        <fullName evidence="1">Uncharacterized protein</fullName>
    </submittedName>
</protein>
<comment type="caution">
    <text evidence="1">The sequence shown here is derived from an EMBL/GenBank/DDBJ whole genome shotgun (WGS) entry which is preliminary data.</text>
</comment>
<reference evidence="1 2" key="2">
    <citation type="journal article" date="2022" name="Mol. Ecol. Resour.">
        <title>The genomes of chicory, endive, great burdock and yacon provide insights into Asteraceae paleo-polyploidization history and plant inulin production.</title>
        <authorList>
            <person name="Fan W."/>
            <person name="Wang S."/>
            <person name="Wang H."/>
            <person name="Wang A."/>
            <person name="Jiang F."/>
            <person name="Liu H."/>
            <person name="Zhao H."/>
            <person name="Xu D."/>
            <person name="Zhang Y."/>
        </authorList>
    </citation>
    <scope>NUCLEOTIDE SEQUENCE [LARGE SCALE GENOMIC DNA]</scope>
    <source>
        <strain evidence="2">cv. Punajuju</strain>
        <tissue evidence="1">Leaves</tissue>
    </source>
</reference>
<organism evidence="1 2">
    <name type="scientific">Cichorium intybus</name>
    <name type="common">Chicory</name>
    <dbReference type="NCBI Taxonomy" id="13427"/>
    <lineage>
        <taxon>Eukaryota</taxon>
        <taxon>Viridiplantae</taxon>
        <taxon>Streptophyta</taxon>
        <taxon>Embryophyta</taxon>
        <taxon>Tracheophyta</taxon>
        <taxon>Spermatophyta</taxon>
        <taxon>Magnoliopsida</taxon>
        <taxon>eudicotyledons</taxon>
        <taxon>Gunneridae</taxon>
        <taxon>Pentapetalae</taxon>
        <taxon>asterids</taxon>
        <taxon>campanulids</taxon>
        <taxon>Asterales</taxon>
        <taxon>Asteraceae</taxon>
        <taxon>Cichorioideae</taxon>
        <taxon>Cichorieae</taxon>
        <taxon>Cichoriinae</taxon>
        <taxon>Cichorium</taxon>
    </lineage>
</organism>
<name>A0ACB9E300_CICIN</name>
<dbReference type="Proteomes" id="UP001055811">
    <property type="component" value="Linkage Group LG04"/>
</dbReference>
<evidence type="ECO:0000313" key="1">
    <source>
        <dbReference type="EMBL" id="KAI3753151.1"/>
    </source>
</evidence>